<dbReference type="EMBL" id="DSXR01000017">
    <property type="protein sequence ID" value="HGS86235.1"/>
    <property type="molecule type" value="Genomic_DNA"/>
</dbReference>
<dbReference type="PANTHER" id="PTHR34374:SF1">
    <property type="entry name" value="LARGE RIBOSOMAL RNA SUBUNIT ACCUMULATION PROTEIN YCED HOMOLOG 1, CHLOROPLASTIC"/>
    <property type="match status" value="1"/>
</dbReference>
<reference evidence="1" key="1">
    <citation type="journal article" date="2020" name="mSystems">
        <title>Genome- and Community-Level Interaction Insights into Carbon Utilization and Element Cycling Functions of Hydrothermarchaeota in Hydrothermal Sediment.</title>
        <authorList>
            <person name="Zhou Z."/>
            <person name="Liu Y."/>
            <person name="Xu W."/>
            <person name="Pan J."/>
            <person name="Luo Z.H."/>
            <person name="Li M."/>
        </authorList>
    </citation>
    <scope>NUCLEOTIDE SEQUENCE [LARGE SCALE GENOMIC DNA]</scope>
    <source>
        <strain evidence="1">SpSt-556</strain>
    </source>
</reference>
<dbReference type="Pfam" id="PF02620">
    <property type="entry name" value="YceD"/>
    <property type="match status" value="1"/>
</dbReference>
<dbReference type="InterPro" id="IPR003772">
    <property type="entry name" value="YceD"/>
</dbReference>
<name>A0A7C4L046_9CHLR</name>
<protein>
    <submittedName>
        <fullName evidence="1">DUF177 domain-containing protein</fullName>
    </submittedName>
</protein>
<proteinExistence type="predicted"/>
<sequence>MTHPRYPLRINIGFLFNQPIGTNRDFTFDFPIVSLSADFEVTQFNGSAHISRTPQGLLVEADFTGFLIQECVRCLEEFAQPLHTHYTELFTFRFRRNVETELVVPDDGYINLAPLTRDYLLLELPIKPICRPDCKGLCPVCGVNLNETICEHHVHVILD</sequence>
<evidence type="ECO:0000313" key="1">
    <source>
        <dbReference type="EMBL" id="HGS86235.1"/>
    </source>
</evidence>
<accession>A0A7C4L046</accession>
<dbReference type="AlphaFoldDB" id="A0A7C4L046"/>
<dbReference type="PANTHER" id="PTHR34374">
    <property type="entry name" value="LARGE RIBOSOMAL RNA SUBUNIT ACCUMULATION PROTEIN YCED HOMOLOG 1, CHLOROPLASTIC"/>
    <property type="match status" value="1"/>
</dbReference>
<organism evidence="1">
    <name type="scientific">Bellilinea caldifistulae</name>
    <dbReference type="NCBI Taxonomy" id="360411"/>
    <lineage>
        <taxon>Bacteria</taxon>
        <taxon>Bacillati</taxon>
        <taxon>Chloroflexota</taxon>
        <taxon>Anaerolineae</taxon>
        <taxon>Anaerolineales</taxon>
        <taxon>Anaerolineaceae</taxon>
        <taxon>Bellilinea</taxon>
    </lineage>
</organism>
<gene>
    <name evidence="1" type="ORF">ENT17_01290</name>
</gene>
<comment type="caution">
    <text evidence="1">The sequence shown here is derived from an EMBL/GenBank/DDBJ whole genome shotgun (WGS) entry which is preliminary data.</text>
</comment>